<keyword evidence="2" id="KW-1185">Reference proteome</keyword>
<sequence length="362" mass="40003">MGATVLTGKKVGAFQAADGEWMFALFERTYEKNCYPHIDRWSAIAFGRYSDVMRRVFRNAASCEGGGLQSRAGYIRPENYIATWRSLLAKPLRLPDWTFLLHVSTSFHAAIPVAALDDVRSSLTAAGLAHRVEEVVGGRLRVSLHKDAALLEAIYGESGALSVWRVLQEHDCSNVPVAPGLKLPARDRSALERMPAVRCYRIDAENRLVSFDGRPWENAGWQYSAIGSFITDVAYPVEMEAPGFAKAAIPVYRDLMRNAGQLPAETVIEITRMPEGLEDYCGRAADELAGYLGLADGEGRAPERFSFRFGDVPAEPRGSAMYKLCNLRSQQVTWILPQDTAATQQVDKAPSTELAQMILELV</sequence>
<accession>A0ABS8K551</accession>
<evidence type="ECO:0000313" key="2">
    <source>
        <dbReference type="Proteomes" id="UP001431019"/>
    </source>
</evidence>
<dbReference type="EMBL" id="JAJITD010000026">
    <property type="protein sequence ID" value="MCC8397294.1"/>
    <property type="molecule type" value="Genomic_DNA"/>
</dbReference>
<dbReference type="RefSeq" id="WP_230513552.1">
    <property type="nucleotide sequence ID" value="NZ_JAJITD010000026.1"/>
</dbReference>
<gene>
    <name evidence="1" type="ORF">LJ656_32485</name>
</gene>
<protein>
    <submittedName>
        <fullName evidence="1">Uncharacterized protein</fullName>
    </submittedName>
</protein>
<evidence type="ECO:0000313" key="1">
    <source>
        <dbReference type="EMBL" id="MCC8397294.1"/>
    </source>
</evidence>
<reference evidence="1 2" key="1">
    <citation type="submission" date="2021-11" db="EMBL/GenBank/DDBJ databases">
        <authorList>
            <person name="Oh E.-T."/>
            <person name="Kim S.-B."/>
        </authorList>
    </citation>
    <scope>NUCLEOTIDE SEQUENCE [LARGE SCALE GENOMIC DNA]</scope>
    <source>
        <strain evidence="1 2">MMS20-SJTR3</strain>
    </source>
</reference>
<proteinExistence type="predicted"/>
<organism evidence="1 2">
    <name type="scientific">Paraburkholderia sejongensis</name>
    <dbReference type="NCBI Taxonomy" id="2886946"/>
    <lineage>
        <taxon>Bacteria</taxon>
        <taxon>Pseudomonadati</taxon>
        <taxon>Pseudomonadota</taxon>
        <taxon>Betaproteobacteria</taxon>
        <taxon>Burkholderiales</taxon>
        <taxon>Burkholderiaceae</taxon>
        <taxon>Paraburkholderia</taxon>
    </lineage>
</organism>
<name>A0ABS8K551_9BURK</name>
<dbReference type="Proteomes" id="UP001431019">
    <property type="component" value="Unassembled WGS sequence"/>
</dbReference>
<comment type="caution">
    <text evidence="1">The sequence shown here is derived from an EMBL/GenBank/DDBJ whole genome shotgun (WGS) entry which is preliminary data.</text>
</comment>